<keyword evidence="4" id="KW-1185">Reference proteome</keyword>
<evidence type="ECO:0000313" key="4">
    <source>
        <dbReference type="Proteomes" id="UP000226079"/>
    </source>
</evidence>
<dbReference type="RefSeq" id="WP_098461744.1">
    <property type="nucleotide sequence ID" value="NZ_PDJC01000001.1"/>
</dbReference>
<feature type="transmembrane region" description="Helical" evidence="2">
    <location>
        <begin position="39"/>
        <end position="58"/>
    </location>
</feature>
<dbReference type="AlphaFoldDB" id="A0A2A9CXJ6"/>
<evidence type="ECO:0000256" key="2">
    <source>
        <dbReference type="SAM" id="Phobius"/>
    </source>
</evidence>
<dbReference type="Proteomes" id="UP000226079">
    <property type="component" value="Unassembled WGS sequence"/>
</dbReference>
<dbReference type="EMBL" id="PDJC01000001">
    <property type="protein sequence ID" value="PFG18382.1"/>
    <property type="molecule type" value="Genomic_DNA"/>
</dbReference>
<evidence type="ECO:0000256" key="1">
    <source>
        <dbReference type="SAM" id="MobiDB-lite"/>
    </source>
</evidence>
<name>A0A2A9CXJ6_9ACTN</name>
<keyword evidence="2" id="KW-0472">Membrane</keyword>
<reference evidence="3 4" key="1">
    <citation type="submission" date="2017-10" db="EMBL/GenBank/DDBJ databases">
        <title>Sequencing the genomes of 1000 actinobacteria strains.</title>
        <authorList>
            <person name="Klenk H.-P."/>
        </authorList>
    </citation>
    <scope>NUCLEOTIDE SEQUENCE [LARGE SCALE GENOMIC DNA]</scope>
    <source>
        <strain evidence="3 4">DSM 15597</strain>
    </source>
</reference>
<sequence>MDVEELLRSTGQAWQAPPVPPLDAERALARQAQRRHARVAVATAVAVVVAGAVGIASWPRGIPAIPVTETPTASLPTGSPQTTRIGPGPTAEIDELTRRARAAAQAEGYGTTRITAQAVLTSLDKAEQFINVGHSEPVIDTSVWVIQLRGGFVCRNCPRPPGATDPDGTVMHLVIPRKSLLAKGNEADGSVFGLGQNAADLSRLGDAFDLDLGPFAVPQHADPVPSTPPASSGR</sequence>
<organism evidence="3 4">
    <name type="scientific">Propionicimonas paludicola</name>
    <dbReference type="NCBI Taxonomy" id="185243"/>
    <lineage>
        <taxon>Bacteria</taxon>
        <taxon>Bacillati</taxon>
        <taxon>Actinomycetota</taxon>
        <taxon>Actinomycetes</taxon>
        <taxon>Propionibacteriales</taxon>
        <taxon>Nocardioidaceae</taxon>
        <taxon>Propionicimonas</taxon>
    </lineage>
</organism>
<evidence type="ECO:0000313" key="3">
    <source>
        <dbReference type="EMBL" id="PFG18382.1"/>
    </source>
</evidence>
<proteinExistence type="predicted"/>
<feature type="compositionally biased region" description="Polar residues" evidence="1">
    <location>
        <begin position="69"/>
        <end position="84"/>
    </location>
</feature>
<keyword evidence="2" id="KW-1133">Transmembrane helix</keyword>
<protein>
    <submittedName>
        <fullName evidence="3">Uncharacterized protein</fullName>
    </submittedName>
</protein>
<gene>
    <name evidence="3" type="ORF">ATK74_2968</name>
</gene>
<feature type="region of interest" description="Disordered" evidence="1">
    <location>
        <begin position="69"/>
        <end position="88"/>
    </location>
</feature>
<comment type="caution">
    <text evidence="3">The sequence shown here is derived from an EMBL/GenBank/DDBJ whole genome shotgun (WGS) entry which is preliminary data.</text>
</comment>
<keyword evidence="2" id="KW-0812">Transmembrane</keyword>
<accession>A0A2A9CXJ6</accession>